<keyword evidence="6" id="KW-1185">Reference proteome</keyword>
<evidence type="ECO:0000259" key="4">
    <source>
        <dbReference type="PROSITE" id="PS50878"/>
    </source>
</evidence>
<evidence type="ECO:0000313" key="5">
    <source>
        <dbReference type="EMBL" id="KAL0152401.1"/>
    </source>
</evidence>
<dbReference type="SUPFAM" id="SSF47823">
    <property type="entry name" value="lambda integrase-like, N-terminal domain"/>
    <property type="match status" value="1"/>
</dbReference>
<reference evidence="5 6" key="1">
    <citation type="submission" date="2024-05" db="EMBL/GenBank/DDBJ databases">
        <title>Genome sequencing and assembly of Indian major carp, Cirrhinus mrigala (Hamilton, 1822).</title>
        <authorList>
            <person name="Mohindra V."/>
            <person name="Chowdhury L.M."/>
            <person name="Lal K."/>
            <person name="Jena J.K."/>
        </authorList>
    </citation>
    <scope>NUCLEOTIDE SEQUENCE [LARGE SCALE GENOMIC DNA]</scope>
    <source>
        <strain evidence="5">CM1030</strain>
        <tissue evidence="5">Blood</tissue>
    </source>
</reference>
<dbReference type="PANTHER" id="PTHR33050">
    <property type="entry name" value="REVERSE TRANSCRIPTASE DOMAIN-CONTAINING PROTEIN"/>
    <property type="match status" value="1"/>
</dbReference>
<dbReference type="InterPro" id="IPR043502">
    <property type="entry name" value="DNA/RNA_pol_sf"/>
</dbReference>
<dbReference type="Proteomes" id="UP001529510">
    <property type="component" value="Unassembled WGS sequence"/>
</dbReference>
<dbReference type="CDD" id="cd03714">
    <property type="entry name" value="RT_DIRS1"/>
    <property type="match status" value="1"/>
</dbReference>
<dbReference type="EMBL" id="JAMKFB020000189">
    <property type="protein sequence ID" value="KAL0152401.1"/>
    <property type="molecule type" value="Genomic_DNA"/>
</dbReference>
<dbReference type="SUPFAM" id="SSF56672">
    <property type="entry name" value="DNA/RNA polymerases"/>
    <property type="match status" value="1"/>
</dbReference>
<dbReference type="Gene3D" id="1.10.150.130">
    <property type="match status" value="1"/>
</dbReference>
<evidence type="ECO:0000256" key="2">
    <source>
        <dbReference type="ARBA" id="ARBA00012180"/>
    </source>
</evidence>
<dbReference type="InterPro" id="IPR052055">
    <property type="entry name" value="Hepadnavirus_pol/RT"/>
</dbReference>
<dbReference type="InterPro" id="IPR043128">
    <property type="entry name" value="Rev_trsase/Diguanyl_cyclase"/>
</dbReference>
<dbReference type="Gene3D" id="3.10.10.10">
    <property type="entry name" value="HIV Type 1 Reverse Transcriptase, subunit A, domain 1"/>
    <property type="match status" value="1"/>
</dbReference>
<evidence type="ECO:0000256" key="1">
    <source>
        <dbReference type="ARBA" id="ARBA00010879"/>
    </source>
</evidence>
<protein>
    <recommendedName>
        <fullName evidence="2">ribonuclease H</fullName>
        <ecNumber evidence="2">3.1.26.4</ecNumber>
    </recommendedName>
</protein>
<feature type="domain" description="Reverse transcriptase" evidence="4">
    <location>
        <begin position="116"/>
        <end position="298"/>
    </location>
</feature>
<dbReference type="EC" id="3.1.26.4" evidence="2"/>
<accession>A0ABD0MV37</accession>
<sequence length="634" mass="71502">MHAMAILQVYQAKVLKDLHKGVPDPELLQEMRSATDYALRATKVTAQALGRTISTMVVQERHLWLNLAEMTIRLGYAIHFTRRPPKFRGILYTSVRGENAVVLRAEIAVLLAKDAIETAPSAEMKKGFYSPYFIVPKKGGRLRPILDLRVLNRALLKLPFKMLTLKHILTCVRDQDWFVAIDLKDAYFHVSMLPRHRPFLRFASEGRAYQYKGLSFGLSLLARVFTKVAEAALAPLREVGIRILNYLDNWLILAHSQDLVYTHRDVVLNHLARLGLRINWEKSKLSPAQSISFLGVELDLISMSAHLSPEGAQSVLRCVKTLRRGSTVPLKQFQRLLGHMASSATVMPLGLMHMSNATALASYPSPEMGMAPRHVPCEHHTIVPQNTQHLTRHLIPMGRGAPGTRGEWRLHPQSVQLIWNWLGQTQVDLFASPESTLCQLWYRLTEAPLGIDALAHSWLRDLLKYAFPPVSLIAQILCKVREDKEQVLLVALFWPNKTWFLDLVLLASAPPWRIPLRKDLLSQGEGHNLAPVPRSLEPPSLVPGRDQEDFRDLSPSVVNTLLQARAPSTRRLYDLKWCIFVNWCSSRGKDPRRCGIESVLSYLQGGLDKHLSASTLKVHVAAISANHDLVEGRS</sequence>
<comment type="caution">
    <text evidence="5">The sequence shown here is derived from an EMBL/GenBank/DDBJ whole genome shotgun (WGS) entry which is preliminary data.</text>
</comment>
<dbReference type="PROSITE" id="PS50878">
    <property type="entry name" value="RT_POL"/>
    <property type="match status" value="1"/>
</dbReference>
<keyword evidence="3" id="KW-0238">DNA-binding</keyword>
<organism evidence="5 6">
    <name type="scientific">Cirrhinus mrigala</name>
    <name type="common">Mrigala</name>
    <dbReference type="NCBI Taxonomy" id="683832"/>
    <lineage>
        <taxon>Eukaryota</taxon>
        <taxon>Metazoa</taxon>
        <taxon>Chordata</taxon>
        <taxon>Craniata</taxon>
        <taxon>Vertebrata</taxon>
        <taxon>Euteleostomi</taxon>
        <taxon>Actinopterygii</taxon>
        <taxon>Neopterygii</taxon>
        <taxon>Teleostei</taxon>
        <taxon>Ostariophysi</taxon>
        <taxon>Cypriniformes</taxon>
        <taxon>Cyprinidae</taxon>
        <taxon>Labeoninae</taxon>
        <taxon>Labeonini</taxon>
        <taxon>Cirrhinus</taxon>
    </lineage>
</organism>
<proteinExistence type="inferred from homology"/>
<feature type="non-terminal residue" evidence="5">
    <location>
        <position position="634"/>
    </location>
</feature>
<gene>
    <name evidence="5" type="ORF">M9458_052124</name>
</gene>
<name>A0ABD0MV37_CIRMR</name>
<dbReference type="GO" id="GO:0004523">
    <property type="term" value="F:RNA-DNA hybrid ribonuclease activity"/>
    <property type="evidence" value="ECO:0007669"/>
    <property type="project" value="UniProtKB-EC"/>
</dbReference>
<evidence type="ECO:0000256" key="3">
    <source>
        <dbReference type="ARBA" id="ARBA00023125"/>
    </source>
</evidence>
<dbReference type="Pfam" id="PF00078">
    <property type="entry name" value="RVT_1"/>
    <property type="match status" value="1"/>
</dbReference>
<dbReference type="GO" id="GO:0003677">
    <property type="term" value="F:DNA binding"/>
    <property type="evidence" value="ECO:0007669"/>
    <property type="project" value="UniProtKB-KW"/>
</dbReference>
<evidence type="ECO:0000313" key="6">
    <source>
        <dbReference type="Proteomes" id="UP001529510"/>
    </source>
</evidence>
<dbReference type="Gene3D" id="3.30.70.270">
    <property type="match status" value="1"/>
</dbReference>
<dbReference type="PANTHER" id="PTHR33050:SF7">
    <property type="entry name" value="RIBONUCLEASE H"/>
    <property type="match status" value="1"/>
</dbReference>
<dbReference type="InterPro" id="IPR010998">
    <property type="entry name" value="Integrase_recombinase_N"/>
</dbReference>
<dbReference type="AlphaFoldDB" id="A0ABD0MV37"/>
<comment type="similarity">
    <text evidence="1">Belongs to the beta type-B retroviral polymerase family. HERV class-II K(HML-2) pol subfamily.</text>
</comment>
<dbReference type="InterPro" id="IPR000477">
    <property type="entry name" value="RT_dom"/>
</dbReference>